<dbReference type="OrthoDB" id="9770043at2"/>
<dbReference type="Pfam" id="PF07995">
    <property type="entry name" value="GSDH"/>
    <property type="match status" value="1"/>
</dbReference>
<organism evidence="3">
    <name type="scientific">Chelativorans sp. (strain BNC1)</name>
    <dbReference type="NCBI Taxonomy" id="266779"/>
    <lineage>
        <taxon>Bacteria</taxon>
        <taxon>Pseudomonadati</taxon>
        <taxon>Pseudomonadota</taxon>
        <taxon>Alphaproteobacteria</taxon>
        <taxon>Hyphomicrobiales</taxon>
        <taxon>Phyllobacteriaceae</taxon>
        <taxon>Chelativorans</taxon>
    </lineage>
</organism>
<keyword evidence="1" id="KW-0732">Signal</keyword>
<gene>
    <name evidence="3" type="ordered locus">Meso_2552</name>
</gene>
<feature type="signal peptide" evidence="1">
    <location>
        <begin position="1"/>
        <end position="23"/>
    </location>
</feature>
<dbReference type="EMBL" id="CP000390">
    <property type="protein sequence ID" value="ABG63936.1"/>
    <property type="molecule type" value="Genomic_DNA"/>
</dbReference>
<dbReference type="PANTHER" id="PTHR19328:SF75">
    <property type="entry name" value="ALDOSE SUGAR DEHYDROGENASE YLII"/>
    <property type="match status" value="1"/>
</dbReference>
<dbReference type="PANTHER" id="PTHR19328">
    <property type="entry name" value="HEDGEHOG-INTERACTING PROTEIN"/>
    <property type="match status" value="1"/>
</dbReference>
<name>Q11F89_CHESB</name>
<feature type="domain" description="Glucose/Sorbosone dehydrogenase" evidence="2">
    <location>
        <begin position="46"/>
        <end position="372"/>
    </location>
</feature>
<evidence type="ECO:0000313" key="3">
    <source>
        <dbReference type="EMBL" id="ABG63936.1"/>
    </source>
</evidence>
<sequence length="378" mass="40556" precursor="true">MSSKIIQSLSIFAVPLLVSCAWAQDVRSSLESESGSLRVETVADGLSSPWGAVFLPDGSMLVTERSGTLRRISAEGEISSPIQGTPEVVARGQGGLLDVALDPQFDQNRLVYFTFSEARGEGAGTSAGRGRLNEDATAIENFEVIFRQEPAVSGGNHFGSRLAFSPDGHLFVTMGDRFDHMQEAQNISNHLGKLVRISPDGSIPQDNPFVGRDGADEIWSYGHRNVQGAAIHPDTGELWIAELGPRGGDEVNIPKSGENYGWPLVSPGRHYSGEPIPDPSTRPELAGAIYSWNPVISPSGIAFVTSDAFPDWRGDLLLAGLSSQAIVRLDLEGQRAVGEERFDMGARIRDVLFGPDGQLYALTDGEGGAVIRISRQEG</sequence>
<evidence type="ECO:0000256" key="1">
    <source>
        <dbReference type="SAM" id="SignalP"/>
    </source>
</evidence>
<accession>Q11F89</accession>
<dbReference type="InterPro" id="IPR011042">
    <property type="entry name" value="6-blade_b-propeller_TolB-like"/>
</dbReference>
<dbReference type="AlphaFoldDB" id="Q11F89"/>
<evidence type="ECO:0000259" key="2">
    <source>
        <dbReference type="Pfam" id="PF07995"/>
    </source>
</evidence>
<dbReference type="PROSITE" id="PS51257">
    <property type="entry name" value="PROKAR_LIPOPROTEIN"/>
    <property type="match status" value="1"/>
</dbReference>
<dbReference type="eggNOG" id="COG2133">
    <property type="taxonomic scope" value="Bacteria"/>
</dbReference>
<dbReference type="KEGG" id="mes:Meso_2552"/>
<dbReference type="SUPFAM" id="SSF50952">
    <property type="entry name" value="Soluble quinoprotein glucose dehydrogenase"/>
    <property type="match status" value="1"/>
</dbReference>
<dbReference type="InterPro" id="IPR012938">
    <property type="entry name" value="Glc/Sorbosone_DH"/>
</dbReference>
<dbReference type="HOGENOM" id="CLU_012253_1_1_5"/>
<dbReference type="Gene3D" id="2.120.10.30">
    <property type="entry name" value="TolB, C-terminal domain"/>
    <property type="match status" value="1"/>
</dbReference>
<feature type="chain" id="PRO_5004180065" evidence="1">
    <location>
        <begin position="24"/>
        <end position="378"/>
    </location>
</feature>
<dbReference type="InterPro" id="IPR011041">
    <property type="entry name" value="Quinoprot_gluc/sorb_DH_b-prop"/>
</dbReference>
<protein>
    <submittedName>
        <fullName evidence="3">Glucose sorbosone dehydrogenase</fullName>
    </submittedName>
</protein>
<reference evidence="3" key="1">
    <citation type="submission" date="2006-06" db="EMBL/GenBank/DDBJ databases">
        <title>Complete sequence of chromosome of Chelativorans sp. BNC1.</title>
        <authorList>
            <consortium name="US DOE Joint Genome Institute"/>
            <person name="Copeland A."/>
            <person name="Lucas S."/>
            <person name="Lapidus A."/>
            <person name="Barry K."/>
            <person name="Detter J.C."/>
            <person name="Glavina del Rio T."/>
            <person name="Hammon N."/>
            <person name="Israni S."/>
            <person name="Dalin E."/>
            <person name="Tice H."/>
            <person name="Pitluck S."/>
            <person name="Chertkov O."/>
            <person name="Brettin T."/>
            <person name="Bruce D."/>
            <person name="Han C."/>
            <person name="Tapia R."/>
            <person name="Gilna P."/>
            <person name="Schmutz J."/>
            <person name="Larimer F."/>
            <person name="Land M."/>
            <person name="Hauser L."/>
            <person name="Kyrpides N."/>
            <person name="Mikhailova N."/>
            <person name="Richardson P."/>
        </authorList>
    </citation>
    <scope>NUCLEOTIDE SEQUENCE</scope>
    <source>
        <strain evidence="3">BNC1</strain>
    </source>
</reference>
<proteinExistence type="predicted"/>